<comment type="caution">
    <text evidence="2">The sequence shown here is derived from an EMBL/GenBank/DDBJ whole genome shotgun (WGS) entry which is preliminary data.</text>
</comment>
<sequence>MKSKVDNSSYSDLKEKERKKRKLTNVNDDCGFFNFGVQGETIKSGE</sequence>
<accession>A0A9N9BNB7</accession>
<dbReference type="EMBL" id="CAJVPV010004292">
    <property type="protein sequence ID" value="CAG8570370.1"/>
    <property type="molecule type" value="Genomic_DNA"/>
</dbReference>
<proteinExistence type="predicted"/>
<keyword evidence="3" id="KW-1185">Reference proteome</keyword>
<dbReference type="Proteomes" id="UP000789342">
    <property type="component" value="Unassembled WGS sequence"/>
</dbReference>
<organism evidence="2 3">
    <name type="scientific">Acaulospora morrowiae</name>
    <dbReference type="NCBI Taxonomy" id="94023"/>
    <lineage>
        <taxon>Eukaryota</taxon>
        <taxon>Fungi</taxon>
        <taxon>Fungi incertae sedis</taxon>
        <taxon>Mucoromycota</taxon>
        <taxon>Glomeromycotina</taxon>
        <taxon>Glomeromycetes</taxon>
        <taxon>Diversisporales</taxon>
        <taxon>Acaulosporaceae</taxon>
        <taxon>Acaulospora</taxon>
    </lineage>
</organism>
<evidence type="ECO:0000256" key="1">
    <source>
        <dbReference type="SAM" id="MobiDB-lite"/>
    </source>
</evidence>
<protein>
    <submittedName>
        <fullName evidence="2">2989_t:CDS:1</fullName>
    </submittedName>
</protein>
<evidence type="ECO:0000313" key="2">
    <source>
        <dbReference type="EMBL" id="CAG8570370.1"/>
    </source>
</evidence>
<dbReference type="AlphaFoldDB" id="A0A9N9BNB7"/>
<gene>
    <name evidence="2" type="ORF">AMORRO_LOCUS6438</name>
</gene>
<feature type="compositionally biased region" description="Polar residues" evidence="1">
    <location>
        <begin position="1"/>
        <end position="11"/>
    </location>
</feature>
<evidence type="ECO:0000313" key="3">
    <source>
        <dbReference type="Proteomes" id="UP000789342"/>
    </source>
</evidence>
<reference evidence="2" key="1">
    <citation type="submission" date="2021-06" db="EMBL/GenBank/DDBJ databases">
        <authorList>
            <person name="Kallberg Y."/>
            <person name="Tangrot J."/>
            <person name="Rosling A."/>
        </authorList>
    </citation>
    <scope>NUCLEOTIDE SEQUENCE</scope>
    <source>
        <strain evidence="2">CL551</strain>
    </source>
</reference>
<feature type="region of interest" description="Disordered" evidence="1">
    <location>
        <begin position="1"/>
        <end position="20"/>
    </location>
</feature>
<name>A0A9N9BNB7_9GLOM</name>